<keyword evidence="2" id="KW-1185">Reference proteome</keyword>
<name>A0A4P5NNW6_9PROT</name>
<protein>
    <submittedName>
        <fullName evidence="1">Uncharacterized protein</fullName>
    </submittedName>
</protein>
<comment type="caution">
    <text evidence="1">The sequence shown here is derived from an EMBL/GenBank/DDBJ whole genome shotgun (WGS) entry which is preliminary data.</text>
</comment>
<proteinExistence type="predicted"/>
<dbReference type="EMBL" id="BDLU01000032">
    <property type="protein sequence ID" value="GCE83179.1"/>
    <property type="molecule type" value="Genomic_DNA"/>
</dbReference>
<organism evidence="1 2">
    <name type="scientific">Komagataeibacter diospyri</name>
    <dbReference type="NCBI Taxonomy" id="1932662"/>
    <lineage>
        <taxon>Bacteria</taxon>
        <taxon>Pseudomonadati</taxon>
        <taxon>Pseudomonadota</taxon>
        <taxon>Alphaproteobacteria</taxon>
        <taxon>Acetobacterales</taxon>
        <taxon>Acetobacteraceae</taxon>
        <taxon>Komagataeibacter</taxon>
    </lineage>
</organism>
<dbReference type="AlphaFoldDB" id="A0A4P5NNW6"/>
<accession>A0A4P5NNW6</accession>
<sequence length="29" mass="3341">MGEDHALMALSTIASRIYFTTTEYIFMRA</sequence>
<reference evidence="2" key="1">
    <citation type="submission" date="2017-01" db="EMBL/GenBank/DDBJ databases">
        <title>Komagataeibacter sp. MSKU9 whole genome sequencing project.</title>
        <authorList>
            <person name="Matsutani M."/>
            <person name="Naloka K."/>
            <person name="Theeragool G."/>
            <person name="Yakushi T."/>
            <person name="Matsushita K."/>
        </authorList>
    </citation>
    <scope>NUCLEOTIDE SEQUENCE [LARGE SCALE GENOMIC DNA]</scope>
    <source>
        <strain evidence="2">MSKU9</strain>
    </source>
</reference>
<evidence type="ECO:0000313" key="1">
    <source>
        <dbReference type="EMBL" id="GCE83179.1"/>
    </source>
</evidence>
<evidence type="ECO:0000313" key="2">
    <source>
        <dbReference type="Proteomes" id="UP000315095"/>
    </source>
</evidence>
<dbReference type="Proteomes" id="UP000315095">
    <property type="component" value="Unassembled WGS sequence"/>
</dbReference>
<gene>
    <name evidence="1" type="ORF">MSKU9_1320</name>
</gene>